<evidence type="ECO:0000313" key="2">
    <source>
        <dbReference type="EMBL" id="PIR97326.1"/>
    </source>
</evidence>
<dbReference type="Proteomes" id="UP000230557">
    <property type="component" value="Unassembled WGS sequence"/>
</dbReference>
<reference evidence="3" key="1">
    <citation type="submission" date="2017-09" db="EMBL/GenBank/DDBJ databases">
        <title>Depth-based differentiation of microbial function through sediment-hosted aquifers and enrichment of novel symbionts in the deep terrestrial subsurface.</title>
        <authorList>
            <person name="Probst A.J."/>
            <person name="Ladd B."/>
            <person name="Jarett J.K."/>
            <person name="Geller-Mcgrath D.E."/>
            <person name="Sieber C.M.K."/>
            <person name="Emerson J.B."/>
            <person name="Anantharaman K."/>
            <person name="Thomas B.C."/>
            <person name="Malmstrom R."/>
            <person name="Stieglmeier M."/>
            <person name="Klingl A."/>
            <person name="Woyke T."/>
            <person name="Ryan C.M."/>
            <person name="Banfield J.F."/>
        </authorList>
    </citation>
    <scope>NUCLEOTIDE SEQUENCE [LARGE SCALE GENOMIC DNA]</scope>
</reference>
<sequence>MTPNELKNPKINEGTMLREGADLNDEGKLVPSEGQVERAKKQMDQVSMMRNLKKALTPEEIDLIIVALGAAVSGVSAKSNNVESNYGQANKKNAETFVGKLWQAKRITEEMERKN</sequence>
<accession>A0A2H0VE12</accession>
<gene>
    <name evidence="2" type="ORF">COT91_02000</name>
</gene>
<proteinExistence type="predicted"/>
<organism evidence="2 3">
    <name type="scientific">Candidatus Doudnabacteria bacterium CG10_big_fil_rev_8_21_14_0_10_41_10</name>
    <dbReference type="NCBI Taxonomy" id="1974551"/>
    <lineage>
        <taxon>Bacteria</taxon>
        <taxon>Candidatus Doudnaibacteriota</taxon>
    </lineage>
</organism>
<feature type="compositionally biased region" description="Basic and acidic residues" evidence="1">
    <location>
        <begin position="19"/>
        <end position="28"/>
    </location>
</feature>
<name>A0A2H0VE12_9BACT</name>
<feature type="region of interest" description="Disordered" evidence="1">
    <location>
        <begin position="1"/>
        <end position="42"/>
    </location>
</feature>
<dbReference type="EMBL" id="PFAJ01000027">
    <property type="protein sequence ID" value="PIR97326.1"/>
    <property type="molecule type" value="Genomic_DNA"/>
</dbReference>
<protein>
    <submittedName>
        <fullName evidence="2">Uncharacterized protein</fullName>
    </submittedName>
</protein>
<evidence type="ECO:0000313" key="3">
    <source>
        <dbReference type="Proteomes" id="UP000230557"/>
    </source>
</evidence>
<evidence type="ECO:0000256" key="1">
    <source>
        <dbReference type="SAM" id="MobiDB-lite"/>
    </source>
</evidence>
<dbReference type="AlphaFoldDB" id="A0A2H0VE12"/>
<comment type="caution">
    <text evidence="2">The sequence shown here is derived from an EMBL/GenBank/DDBJ whole genome shotgun (WGS) entry which is preliminary data.</text>
</comment>